<dbReference type="SUPFAM" id="SSF55874">
    <property type="entry name" value="ATPase domain of HSP90 chaperone/DNA topoisomerase II/histidine kinase"/>
    <property type="match status" value="1"/>
</dbReference>
<dbReference type="EC" id="2.7.13.3" evidence="2"/>
<keyword evidence="9" id="KW-0812">Transmembrane</keyword>
<organism evidence="12 13">
    <name type="scientific">Peribacillus psychrosaccharolyticus</name>
    <name type="common">Bacillus psychrosaccharolyticus</name>
    <dbReference type="NCBI Taxonomy" id="1407"/>
    <lineage>
        <taxon>Bacteria</taxon>
        <taxon>Bacillati</taxon>
        <taxon>Bacillota</taxon>
        <taxon>Bacilli</taxon>
        <taxon>Bacillales</taxon>
        <taxon>Bacillaceae</taxon>
        <taxon>Peribacillus</taxon>
    </lineage>
</organism>
<dbReference type="SUPFAM" id="SSF55785">
    <property type="entry name" value="PYP-like sensor domain (PAS domain)"/>
    <property type="match status" value="1"/>
</dbReference>
<evidence type="ECO:0000256" key="8">
    <source>
        <dbReference type="ARBA" id="ARBA00023012"/>
    </source>
</evidence>
<dbReference type="Pfam" id="PF08448">
    <property type="entry name" value="PAS_4"/>
    <property type="match status" value="1"/>
</dbReference>
<dbReference type="Gene3D" id="1.10.287.130">
    <property type="match status" value="1"/>
</dbReference>
<evidence type="ECO:0000256" key="6">
    <source>
        <dbReference type="ARBA" id="ARBA00022777"/>
    </source>
</evidence>
<dbReference type="GO" id="GO:0005524">
    <property type="term" value="F:ATP binding"/>
    <property type="evidence" value="ECO:0007669"/>
    <property type="project" value="UniProtKB-KW"/>
</dbReference>
<dbReference type="InterPro" id="IPR036097">
    <property type="entry name" value="HisK_dim/P_sf"/>
</dbReference>
<feature type="transmembrane region" description="Helical" evidence="9">
    <location>
        <begin position="12"/>
        <end position="30"/>
    </location>
</feature>
<dbReference type="SMART" id="SM00387">
    <property type="entry name" value="HATPase_c"/>
    <property type="match status" value="1"/>
</dbReference>
<evidence type="ECO:0000259" key="11">
    <source>
        <dbReference type="PROSITE" id="PS50112"/>
    </source>
</evidence>
<dbReference type="CDD" id="cd00075">
    <property type="entry name" value="HATPase"/>
    <property type="match status" value="1"/>
</dbReference>
<evidence type="ECO:0000256" key="4">
    <source>
        <dbReference type="ARBA" id="ARBA00022679"/>
    </source>
</evidence>
<dbReference type="EMBL" id="CP068053">
    <property type="protein sequence ID" value="QQT02396.1"/>
    <property type="molecule type" value="Genomic_DNA"/>
</dbReference>
<dbReference type="KEGG" id="ppsr:I6J18_11490"/>
<keyword evidence="6" id="KW-0418">Kinase</keyword>
<evidence type="ECO:0000313" key="12">
    <source>
        <dbReference type="EMBL" id="QQT02396.1"/>
    </source>
</evidence>
<dbReference type="InterPro" id="IPR003594">
    <property type="entry name" value="HATPase_dom"/>
</dbReference>
<proteinExistence type="predicted"/>
<dbReference type="AlphaFoldDB" id="A0A974S2A9"/>
<dbReference type="PROSITE" id="PS50112">
    <property type="entry name" value="PAS"/>
    <property type="match status" value="1"/>
</dbReference>
<name>A0A974S2A9_PERPY</name>
<keyword evidence="7" id="KW-0067">ATP-binding</keyword>
<keyword evidence="9" id="KW-0472">Membrane</keyword>
<dbReference type="InterPro" id="IPR000014">
    <property type="entry name" value="PAS"/>
</dbReference>
<feature type="transmembrane region" description="Helical" evidence="9">
    <location>
        <begin position="50"/>
        <end position="72"/>
    </location>
</feature>
<keyword evidence="9" id="KW-1133">Transmembrane helix</keyword>
<keyword evidence="8" id="KW-0902">Two-component regulatory system</keyword>
<gene>
    <name evidence="12" type="ORF">I6J18_11490</name>
</gene>
<keyword evidence="5" id="KW-0547">Nucleotide-binding</keyword>
<dbReference type="PRINTS" id="PR00344">
    <property type="entry name" value="BCTRLSENSOR"/>
</dbReference>
<dbReference type="SMART" id="SM00091">
    <property type="entry name" value="PAS"/>
    <property type="match status" value="1"/>
</dbReference>
<feature type="domain" description="PAS" evidence="11">
    <location>
        <begin position="81"/>
        <end position="150"/>
    </location>
</feature>
<dbReference type="InterPro" id="IPR003661">
    <property type="entry name" value="HisK_dim/P_dom"/>
</dbReference>
<dbReference type="PANTHER" id="PTHR43065">
    <property type="entry name" value="SENSOR HISTIDINE KINASE"/>
    <property type="match status" value="1"/>
</dbReference>
<dbReference type="Pfam" id="PF00512">
    <property type="entry name" value="HisKA"/>
    <property type="match status" value="1"/>
</dbReference>
<dbReference type="GO" id="GO:0000155">
    <property type="term" value="F:phosphorelay sensor kinase activity"/>
    <property type="evidence" value="ECO:0007669"/>
    <property type="project" value="InterPro"/>
</dbReference>
<dbReference type="InterPro" id="IPR036890">
    <property type="entry name" value="HATPase_C_sf"/>
</dbReference>
<keyword evidence="13" id="KW-1185">Reference proteome</keyword>
<dbReference type="CDD" id="cd00082">
    <property type="entry name" value="HisKA"/>
    <property type="match status" value="1"/>
</dbReference>
<dbReference type="PANTHER" id="PTHR43065:SF34">
    <property type="entry name" value="SPORULATION KINASE A"/>
    <property type="match status" value="1"/>
</dbReference>
<evidence type="ECO:0000256" key="9">
    <source>
        <dbReference type="SAM" id="Phobius"/>
    </source>
</evidence>
<feature type="domain" description="Histidine kinase" evidence="10">
    <location>
        <begin position="216"/>
        <end position="421"/>
    </location>
</feature>
<dbReference type="SUPFAM" id="SSF47384">
    <property type="entry name" value="Homodimeric domain of signal transducing histidine kinase"/>
    <property type="match status" value="1"/>
</dbReference>
<keyword evidence="4" id="KW-0808">Transferase</keyword>
<dbReference type="Pfam" id="PF02518">
    <property type="entry name" value="HATPase_c"/>
    <property type="match status" value="1"/>
</dbReference>
<evidence type="ECO:0000256" key="7">
    <source>
        <dbReference type="ARBA" id="ARBA00022840"/>
    </source>
</evidence>
<dbReference type="PROSITE" id="PS50109">
    <property type="entry name" value="HIS_KIN"/>
    <property type="match status" value="1"/>
</dbReference>
<comment type="catalytic activity">
    <reaction evidence="1">
        <text>ATP + protein L-histidine = ADP + protein N-phospho-L-histidine.</text>
        <dbReference type="EC" id="2.7.13.3"/>
    </reaction>
</comment>
<evidence type="ECO:0000256" key="3">
    <source>
        <dbReference type="ARBA" id="ARBA00022553"/>
    </source>
</evidence>
<dbReference type="Gene3D" id="3.30.450.20">
    <property type="entry name" value="PAS domain"/>
    <property type="match status" value="1"/>
</dbReference>
<evidence type="ECO:0000256" key="5">
    <source>
        <dbReference type="ARBA" id="ARBA00022741"/>
    </source>
</evidence>
<evidence type="ECO:0000259" key="10">
    <source>
        <dbReference type="PROSITE" id="PS50109"/>
    </source>
</evidence>
<reference evidence="12 13" key="1">
    <citation type="submission" date="2021-01" db="EMBL/GenBank/DDBJ databases">
        <title>FDA dAtabase for Regulatory Grade micrObial Sequences (FDA-ARGOS): Supporting development and validation of Infectious Disease Dx tests.</title>
        <authorList>
            <person name="Nelson B."/>
            <person name="Plummer A."/>
            <person name="Tallon L."/>
            <person name="Sadzewicz L."/>
            <person name="Zhao X."/>
            <person name="Boylan J."/>
            <person name="Ott S."/>
            <person name="Bowen H."/>
            <person name="Vavikolanu K."/>
            <person name="Mehta A."/>
            <person name="Aluvathingal J."/>
            <person name="Nadendla S."/>
            <person name="Myers T."/>
            <person name="Yan Y."/>
            <person name="Sichtig H."/>
        </authorList>
    </citation>
    <scope>NUCLEOTIDE SEQUENCE [LARGE SCALE GENOMIC DNA]</scope>
    <source>
        <strain evidence="12 13">FDAARGOS_1161</strain>
    </source>
</reference>
<dbReference type="Proteomes" id="UP000595254">
    <property type="component" value="Chromosome"/>
</dbReference>
<evidence type="ECO:0000256" key="2">
    <source>
        <dbReference type="ARBA" id="ARBA00012438"/>
    </source>
</evidence>
<dbReference type="InterPro" id="IPR004358">
    <property type="entry name" value="Sig_transdc_His_kin-like_C"/>
</dbReference>
<accession>A0A974S2A9</accession>
<keyword evidence="3" id="KW-0597">Phosphoprotein</keyword>
<dbReference type="InterPro" id="IPR013656">
    <property type="entry name" value="PAS_4"/>
</dbReference>
<dbReference type="Gene3D" id="3.30.565.10">
    <property type="entry name" value="Histidine kinase-like ATPase, C-terminal domain"/>
    <property type="match status" value="1"/>
</dbReference>
<evidence type="ECO:0000313" key="13">
    <source>
        <dbReference type="Proteomes" id="UP000595254"/>
    </source>
</evidence>
<dbReference type="SMART" id="SM00388">
    <property type="entry name" value="HisKA"/>
    <property type="match status" value="1"/>
</dbReference>
<sequence>MNQARKIAAKVTVFYIVIGGFWIFFTDYFSMLLSKSNLQLYALFQQYKGWLYIFITGVILYTVIFSLTSRLLSSRNEFMVKDEQYRSLFNHNPEAVAELDLKGNLVALNPTGVNILGLEPSGFYGKPVLLMLQDEKENAKKSFYRTLSGESSMVETTIINHKAENRLLRCKLLPSVINGEMKGVYVIARDITELRRDEELMIMSEKLSVIGHLAAAVAHEIRNPLTSLKGFIQLLISTREINDVHLDIMLKEIERINIISSEMLVLGTKQAVNFSNQDIRTSIHEVITLMKAQANFNEIKLDYRENVTDEVPVLIDNIQMKQVLINLIKNSLEAINESGRIMLILNKTERDAIIIVSDDGIGMEQERLERIGEPFYSTKEKGTGIGLAVCQKIIHRHHGQISFQSKKNEGTTVTISIPLADSSEQ</sequence>
<evidence type="ECO:0000256" key="1">
    <source>
        <dbReference type="ARBA" id="ARBA00000085"/>
    </source>
</evidence>
<dbReference type="InterPro" id="IPR035965">
    <property type="entry name" value="PAS-like_dom_sf"/>
</dbReference>
<dbReference type="NCBIfam" id="TIGR00229">
    <property type="entry name" value="sensory_box"/>
    <property type="match status" value="1"/>
</dbReference>
<dbReference type="InterPro" id="IPR005467">
    <property type="entry name" value="His_kinase_dom"/>
</dbReference>
<dbReference type="RefSeq" id="WP_201648179.1">
    <property type="nucleotide sequence ID" value="NZ_CP068053.1"/>
</dbReference>
<protein>
    <recommendedName>
        <fullName evidence="2">histidine kinase</fullName>
        <ecNumber evidence="2">2.7.13.3</ecNumber>
    </recommendedName>
</protein>